<proteinExistence type="predicted"/>
<accession>A0AAE3G234</accession>
<dbReference type="Pfam" id="PF14464">
    <property type="entry name" value="Prok-JAB"/>
    <property type="match status" value="1"/>
</dbReference>
<keyword evidence="5" id="KW-0482">Metalloprotease</keyword>
<dbReference type="Proteomes" id="UP001205843">
    <property type="component" value="Unassembled WGS sequence"/>
</dbReference>
<keyword evidence="4" id="KW-0862">Zinc</keyword>
<dbReference type="GO" id="GO:0000502">
    <property type="term" value="C:proteasome complex"/>
    <property type="evidence" value="ECO:0007669"/>
    <property type="project" value="UniProtKB-KW"/>
</dbReference>
<evidence type="ECO:0000256" key="2">
    <source>
        <dbReference type="ARBA" id="ARBA00022723"/>
    </source>
</evidence>
<comment type="caution">
    <text evidence="7">The sequence shown here is derived from an EMBL/GenBank/DDBJ whole genome shotgun (WGS) entry which is preliminary data.</text>
</comment>
<dbReference type="InterPro" id="IPR000555">
    <property type="entry name" value="JAMM/MPN+_dom"/>
</dbReference>
<evidence type="ECO:0000256" key="3">
    <source>
        <dbReference type="ARBA" id="ARBA00022801"/>
    </source>
</evidence>
<keyword evidence="8" id="KW-1185">Reference proteome</keyword>
<evidence type="ECO:0000313" key="8">
    <source>
        <dbReference type="Proteomes" id="UP001205843"/>
    </source>
</evidence>
<dbReference type="GO" id="GO:0008270">
    <property type="term" value="F:zinc ion binding"/>
    <property type="evidence" value="ECO:0007669"/>
    <property type="project" value="TreeGrafter"/>
</dbReference>
<keyword evidence="7" id="KW-0647">Proteasome</keyword>
<reference evidence="7" key="1">
    <citation type="submission" date="2022-03" db="EMBL/GenBank/DDBJ databases">
        <title>Genomic Encyclopedia of Type Strains, Phase III (KMG-III): the genomes of soil and plant-associated and newly described type strains.</title>
        <authorList>
            <person name="Whitman W."/>
        </authorList>
    </citation>
    <scope>NUCLEOTIDE SEQUENCE</scope>
    <source>
        <strain evidence="7">ANL 6-2</strain>
    </source>
</reference>
<keyword evidence="1" id="KW-0645">Protease</keyword>
<dbReference type="AlphaFoldDB" id="A0AAE3G234"/>
<evidence type="ECO:0000256" key="4">
    <source>
        <dbReference type="ARBA" id="ARBA00022833"/>
    </source>
</evidence>
<dbReference type="PANTHER" id="PTHR34858:SF1">
    <property type="entry name" value="CYSO-CYSTEINE PEPTIDASE"/>
    <property type="match status" value="1"/>
</dbReference>
<evidence type="ECO:0000256" key="1">
    <source>
        <dbReference type="ARBA" id="ARBA00022670"/>
    </source>
</evidence>
<organism evidence="7 8">
    <name type="scientific">Natronocella acetinitrilica</name>
    <dbReference type="NCBI Taxonomy" id="414046"/>
    <lineage>
        <taxon>Bacteria</taxon>
        <taxon>Pseudomonadati</taxon>
        <taxon>Pseudomonadota</taxon>
        <taxon>Gammaproteobacteria</taxon>
        <taxon>Chromatiales</taxon>
        <taxon>Ectothiorhodospiraceae</taxon>
        <taxon>Natronocella</taxon>
    </lineage>
</organism>
<dbReference type="GO" id="GO:0006508">
    <property type="term" value="P:proteolysis"/>
    <property type="evidence" value="ECO:0007669"/>
    <property type="project" value="UniProtKB-KW"/>
</dbReference>
<dbReference type="InterPro" id="IPR028090">
    <property type="entry name" value="JAB_dom_prok"/>
</dbReference>
<dbReference type="SUPFAM" id="SSF102712">
    <property type="entry name" value="JAB1/MPN domain"/>
    <property type="match status" value="1"/>
</dbReference>
<evidence type="ECO:0000256" key="5">
    <source>
        <dbReference type="ARBA" id="ARBA00023049"/>
    </source>
</evidence>
<keyword evidence="2" id="KW-0479">Metal-binding</keyword>
<gene>
    <name evidence="7" type="ORF">J2T57_000718</name>
</gene>
<dbReference type="InterPro" id="IPR051929">
    <property type="entry name" value="VirAsm_ModProt"/>
</dbReference>
<dbReference type="Gene3D" id="3.40.140.10">
    <property type="entry name" value="Cytidine Deaminase, domain 2"/>
    <property type="match status" value="1"/>
</dbReference>
<dbReference type="SMART" id="SM00232">
    <property type="entry name" value="JAB_MPN"/>
    <property type="match status" value="1"/>
</dbReference>
<name>A0AAE3G234_9GAMM</name>
<protein>
    <submittedName>
        <fullName evidence="7">Proteasome lid subunit RPN8/RPN11</fullName>
    </submittedName>
</protein>
<evidence type="ECO:0000313" key="7">
    <source>
        <dbReference type="EMBL" id="MCP1673619.1"/>
    </source>
</evidence>
<sequence>MLFSYNPRMRTVTLRPELREELAGLAVAAYPHEGCGVLLGDGTGDAIAVRAVATCANRADNPRREFLLDPEDYLAAERRAEATGQQVVGIWHSHPEGTAEPSRTDLEMAWGGWSYLIAATRADCMVDLRAWRLNGAGFVEEVIES</sequence>
<dbReference type="GO" id="GO:0008235">
    <property type="term" value="F:metalloexopeptidase activity"/>
    <property type="evidence" value="ECO:0007669"/>
    <property type="project" value="TreeGrafter"/>
</dbReference>
<dbReference type="CDD" id="cd08070">
    <property type="entry name" value="MPN_like"/>
    <property type="match status" value="1"/>
</dbReference>
<keyword evidence="3" id="KW-0378">Hydrolase</keyword>
<dbReference type="PANTHER" id="PTHR34858">
    <property type="entry name" value="CYSO-CYSTEINE PEPTIDASE"/>
    <property type="match status" value="1"/>
</dbReference>
<evidence type="ECO:0000259" key="6">
    <source>
        <dbReference type="SMART" id="SM00232"/>
    </source>
</evidence>
<feature type="domain" description="JAB1/MPN/MOV34 metalloenzyme" evidence="6">
    <location>
        <begin position="11"/>
        <end position="143"/>
    </location>
</feature>
<dbReference type="EMBL" id="JALJXV010000002">
    <property type="protein sequence ID" value="MCP1673619.1"/>
    <property type="molecule type" value="Genomic_DNA"/>
</dbReference>
<dbReference type="FunFam" id="3.40.140.10:FF:000085">
    <property type="entry name" value="Mov34/MPN/PAD-1 family protein"/>
    <property type="match status" value="1"/>
</dbReference>